<dbReference type="CDD" id="cd03214">
    <property type="entry name" value="ABC_Iron-Siderophores_B12_Hemin"/>
    <property type="match status" value="1"/>
</dbReference>
<evidence type="ECO:0000256" key="2">
    <source>
        <dbReference type="ARBA" id="ARBA00022741"/>
    </source>
</evidence>
<dbReference type="FunFam" id="3.40.50.300:FF:000134">
    <property type="entry name" value="Iron-enterobactin ABC transporter ATP-binding protein"/>
    <property type="match status" value="1"/>
</dbReference>
<protein>
    <submittedName>
        <fullName evidence="5">Iron complex transport system ATP-binding protein</fullName>
    </submittedName>
</protein>
<keyword evidence="6" id="KW-1185">Reference proteome</keyword>
<keyword evidence="1" id="KW-0813">Transport</keyword>
<gene>
    <name evidence="5" type="ORF">SAMN05444695_10655</name>
</gene>
<dbReference type="PROSITE" id="PS00211">
    <property type="entry name" value="ABC_TRANSPORTER_1"/>
    <property type="match status" value="1"/>
</dbReference>
<evidence type="ECO:0000259" key="4">
    <source>
        <dbReference type="PROSITE" id="PS50893"/>
    </source>
</evidence>
<name>A0A1G8J3X9_9NOCA</name>
<feature type="domain" description="ABC transporter" evidence="4">
    <location>
        <begin position="11"/>
        <end position="243"/>
    </location>
</feature>
<dbReference type="PANTHER" id="PTHR42794:SF2">
    <property type="entry name" value="ABC TRANSPORTER ATP-BINDING PROTEIN"/>
    <property type="match status" value="1"/>
</dbReference>
<dbReference type="GO" id="GO:0005524">
    <property type="term" value="F:ATP binding"/>
    <property type="evidence" value="ECO:0007669"/>
    <property type="project" value="UniProtKB-KW"/>
</dbReference>
<sequence length="270" mass="28915">MNSSVPEPPRLRFENVTASRGGRPVLADVHLDVEPGTVLGLVGPNGSGKSTLLRTAYRAARPDHGRVLVGDTDLHALPAREAARTVAAMAQDNPGEFDLSVLDMVLLGRTPHTRGSGADSRRDIDLAADALARVDAEQWAARSFTALSGGERQRVLLARAIAQQTPVLVLDEPTNHLDIAHRFAVLETVVSLGVTTVVAIHDLDLAVRYCDRIAVLYGGALRVVGPPEEVLTTDVLREVFGVDASFTRHPVTGRSHLLIAGLHRKDTPVP</sequence>
<dbReference type="Gene3D" id="3.40.50.300">
    <property type="entry name" value="P-loop containing nucleotide triphosphate hydrolases"/>
    <property type="match status" value="1"/>
</dbReference>
<keyword evidence="2" id="KW-0547">Nucleotide-binding</keyword>
<dbReference type="PANTHER" id="PTHR42794">
    <property type="entry name" value="HEMIN IMPORT ATP-BINDING PROTEIN HMUV"/>
    <property type="match status" value="1"/>
</dbReference>
<dbReference type="InterPro" id="IPR003593">
    <property type="entry name" value="AAA+_ATPase"/>
</dbReference>
<evidence type="ECO:0000313" key="6">
    <source>
        <dbReference type="Proteomes" id="UP000183263"/>
    </source>
</evidence>
<dbReference type="RefSeq" id="WP_246442106.1">
    <property type="nucleotide sequence ID" value="NZ_CP048813.1"/>
</dbReference>
<evidence type="ECO:0000256" key="1">
    <source>
        <dbReference type="ARBA" id="ARBA00022448"/>
    </source>
</evidence>
<dbReference type="PROSITE" id="PS50893">
    <property type="entry name" value="ABC_TRANSPORTER_2"/>
    <property type="match status" value="1"/>
</dbReference>
<dbReference type="SUPFAM" id="SSF52540">
    <property type="entry name" value="P-loop containing nucleoside triphosphate hydrolases"/>
    <property type="match status" value="1"/>
</dbReference>
<dbReference type="InterPro" id="IPR027417">
    <property type="entry name" value="P-loop_NTPase"/>
</dbReference>
<dbReference type="InterPro" id="IPR017871">
    <property type="entry name" value="ABC_transporter-like_CS"/>
</dbReference>
<accession>A0A1G8J3X9</accession>
<dbReference type="InterPro" id="IPR003439">
    <property type="entry name" value="ABC_transporter-like_ATP-bd"/>
</dbReference>
<keyword evidence="3 5" id="KW-0067">ATP-binding</keyword>
<evidence type="ECO:0000313" key="5">
    <source>
        <dbReference type="EMBL" id="SDI25762.1"/>
    </source>
</evidence>
<dbReference type="Pfam" id="PF00005">
    <property type="entry name" value="ABC_tran"/>
    <property type="match status" value="1"/>
</dbReference>
<dbReference type="AlphaFoldDB" id="A0A1G8J3X9"/>
<evidence type="ECO:0000256" key="3">
    <source>
        <dbReference type="ARBA" id="ARBA00022840"/>
    </source>
</evidence>
<reference evidence="5 6" key="1">
    <citation type="submission" date="2016-10" db="EMBL/GenBank/DDBJ databases">
        <authorList>
            <person name="de Groot N.N."/>
        </authorList>
    </citation>
    <scope>NUCLEOTIDE SEQUENCE [LARGE SCALE GENOMIC DNA]</scope>
    <source>
        <strain evidence="5 6">DSM 44892</strain>
    </source>
</reference>
<dbReference type="SMART" id="SM00382">
    <property type="entry name" value="AAA"/>
    <property type="match status" value="1"/>
</dbReference>
<dbReference type="GO" id="GO:0016887">
    <property type="term" value="F:ATP hydrolysis activity"/>
    <property type="evidence" value="ECO:0007669"/>
    <property type="project" value="InterPro"/>
</dbReference>
<dbReference type="Proteomes" id="UP000183263">
    <property type="component" value="Unassembled WGS sequence"/>
</dbReference>
<dbReference type="EMBL" id="FNDN01000006">
    <property type="protein sequence ID" value="SDI25762.1"/>
    <property type="molecule type" value="Genomic_DNA"/>
</dbReference>
<organism evidence="5 6">
    <name type="scientific">Rhodococcus triatomae</name>
    <dbReference type="NCBI Taxonomy" id="300028"/>
    <lineage>
        <taxon>Bacteria</taxon>
        <taxon>Bacillati</taxon>
        <taxon>Actinomycetota</taxon>
        <taxon>Actinomycetes</taxon>
        <taxon>Mycobacteriales</taxon>
        <taxon>Nocardiaceae</taxon>
        <taxon>Rhodococcus</taxon>
    </lineage>
</organism>
<proteinExistence type="predicted"/>